<dbReference type="SUPFAM" id="SSF81301">
    <property type="entry name" value="Nucleotidyltransferase"/>
    <property type="match status" value="1"/>
</dbReference>
<reference evidence="2 3" key="1">
    <citation type="submission" date="2020-07" db="EMBL/GenBank/DDBJ databases">
        <title>Sequencing the genomes of 1000 actinobacteria strains.</title>
        <authorList>
            <person name="Klenk H.-P."/>
        </authorList>
    </citation>
    <scope>NUCLEOTIDE SEQUENCE [LARGE SCALE GENOMIC DNA]</scope>
    <source>
        <strain evidence="2 3">DSM 23871</strain>
    </source>
</reference>
<gene>
    <name evidence="2" type="ORF">BJ963_002661</name>
</gene>
<evidence type="ECO:0000313" key="3">
    <source>
        <dbReference type="Proteomes" id="UP000589620"/>
    </source>
</evidence>
<accession>A0A852T2T0</accession>
<dbReference type="CDD" id="cd05400">
    <property type="entry name" value="NT_2-5OAS_ClassI-CCAase"/>
    <property type="match status" value="1"/>
</dbReference>
<proteinExistence type="predicted"/>
<evidence type="ECO:0000256" key="1">
    <source>
        <dbReference type="ARBA" id="ARBA00023118"/>
    </source>
</evidence>
<organism evidence="2 3">
    <name type="scientific">Leifsonia soli</name>
    <dbReference type="NCBI Taxonomy" id="582665"/>
    <lineage>
        <taxon>Bacteria</taxon>
        <taxon>Bacillati</taxon>
        <taxon>Actinomycetota</taxon>
        <taxon>Actinomycetes</taxon>
        <taxon>Micrococcales</taxon>
        <taxon>Microbacteriaceae</taxon>
        <taxon>Leifsonia</taxon>
    </lineage>
</organism>
<dbReference type="Pfam" id="PF18144">
    <property type="entry name" value="SMODS"/>
    <property type="match status" value="1"/>
</dbReference>
<evidence type="ECO:0000313" key="2">
    <source>
        <dbReference type="EMBL" id="NYD75142.1"/>
    </source>
</evidence>
<sequence>MAHLPTQFKQALENIEPKADKVNAPDAHKQVRAALEADDVLSSYDIDPILIGSYKRDVSIRRIKDVDVFARMTSLPDDVTAHQILSRFFNVLDAEFGNDAEGNPRVERQDRSLKVRFPDYDMHVDAVPARPRSDDTWEIPRRGYDNEWVQTNPDKLTSLATEMNTAHSGLYKPVVKLMRQTRRALRGNAKPGGLFIELVTYTAFDTGRVAGNDVAEYYTSALRAASDIIDDIVTHGTVLSDPTLPGAAVKFRATDQQMDLLNDAFKNAAATAEDALAEPDEGKAAKAWRALLGCNGDDEIVFPMPDGFDENGKRRAFSIVAGASEVPAGKRDFG</sequence>
<dbReference type="AlphaFoldDB" id="A0A852T2T0"/>
<dbReference type="Proteomes" id="UP000589620">
    <property type="component" value="Unassembled WGS sequence"/>
</dbReference>
<dbReference type="EMBL" id="JACCBJ010000001">
    <property type="protein sequence ID" value="NYD75142.1"/>
    <property type="molecule type" value="Genomic_DNA"/>
</dbReference>
<dbReference type="InterPro" id="IPR043519">
    <property type="entry name" value="NT_sf"/>
</dbReference>
<comment type="caution">
    <text evidence="2">The sequence shown here is derived from an EMBL/GenBank/DDBJ whole genome shotgun (WGS) entry which is preliminary data.</text>
</comment>
<protein>
    <recommendedName>
        <fullName evidence="4">Nucleotidyltransferase</fullName>
    </recommendedName>
</protein>
<evidence type="ECO:0008006" key="4">
    <source>
        <dbReference type="Google" id="ProtNLM"/>
    </source>
</evidence>
<dbReference type="GO" id="GO:0016779">
    <property type="term" value="F:nucleotidyltransferase activity"/>
    <property type="evidence" value="ECO:0007669"/>
    <property type="project" value="InterPro"/>
</dbReference>
<dbReference type="InterPro" id="IPR006116">
    <property type="entry name" value="NT_2-5OAS_ClassI-CCAase"/>
</dbReference>
<name>A0A852T2T0_9MICO</name>
<dbReference type="GO" id="GO:0051607">
    <property type="term" value="P:defense response to virus"/>
    <property type="evidence" value="ECO:0007669"/>
    <property type="project" value="UniProtKB-KW"/>
</dbReference>
<keyword evidence="3" id="KW-1185">Reference proteome</keyword>
<keyword evidence="1" id="KW-0051">Antiviral defense</keyword>